<dbReference type="InterPro" id="IPR006059">
    <property type="entry name" value="SBP"/>
</dbReference>
<dbReference type="Proteomes" id="UP000683246">
    <property type="component" value="Chromosome"/>
</dbReference>
<dbReference type="PANTHER" id="PTHR43649">
    <property type="entry name" value="ARABINOSE-BINDING PROTEIN-RELATED"/>
    <property type="match status" value="1"/>
</dbReference>
<dbReference type="SUPFAM" id="SSF53850">
    <property type="entry name" value="Periplasmic binding protein-like II"/>
    <property type="match status" value="1"/>
</dbReference>
<keyword evidence="4" id="KW-1185">Reference proteome</keyword>
<sequence>MTKVRKQILSILLILMMAVFLFSGCSNDSGKGSKETSDDTMSQGEKKPGDEQDKAEKEVVINILSGTITEGVEGELEQAMADAYMAQHPNIKIHYIGTPSNELTKKMTAYITNNDLPDAFTMLPDFFPKAVELGILEDIRPYLTDEYFDGFLESALADVMVGDEMARFPWFSVPSAVIYRTDWLEETGMAVPTTWDAFLDVSKAMTKDTDGNGKIDRWGFSMVGTNNGSGTSRFMNIARNFGCEDATYADGKWKTTLDTPAFKEALKFFTDLHTVHQVVPPGPTETGYTEAVNYLATEKTGMMITGSNGMGLLLNKNPDLDGKLGSFLIPEKENAVGASAGVMGYSVSKTSEHKEIVIDYLKFMNTSKYAIDFAQKTGRLPVRKESTSAPIFNEPTYKGFIQALDKVYIPEKYPMYQQMIDAVGLAYTNIMANGVSVDEAIDYLMSRNEELLLEVNN</sequence>
<dbReference type="EMBL" id="CP058649">
    <property type="protein sequence ID" value="QUI25242.1"/>
    <property type="molecule type" value="Genomic_DNA"/>
</dbReference>
<dbReference type="Pfam" id="PF01547">
    <property type="entry name" value="SBP_bac_1"/>
    <property type="match status" value="1"/>
</dbReference>
<dbReference type="PANTHER" id="PTHR43649:SF12">
    <property type="entry name" value="DIACETYLCHITOBIOSE BINDING PROTEIN DASA"/>
    <property type="match status" value="1"/>
</dbReference>
<dbReference type="PROSITE" id="PS51257">
    <property type="entry name" value="PROKAR_LIPOPROTEIN"/>
    <property type="match status" value="1"/>
</dbReference>
<proteinExistence type="predicted"/>
<gene>
    <name evidence="3" type="ORF">HZI73_24375</name>
</gene>
<evidence type="ECO:0000313" key="3">
    <source>
        <dbReference type="EMBL" id="QUI25242.1"/>
    </source>
</evidence>
<dbReference type="Gene3D" id="3.40.190.10">
    <property type="entry name" value="Periplasmic binding protein-like II"/>
    <property type="match status" value="1"/>
</dbReference>
<feature type="compositionally biased region" description="Basic and acidic residues" evidence="1">
    <location>
        <begin position="44"/>
        <end position="56"/>
    </location>
</feature>
<dbReference type="KEGG" id="vpy:HZI73_24375"/>
<feature type="region of interest" description="Disordered" evidence="1">
    <location>
        <begin position="28"/>
        <end position="56"/>
    </location>
</feature>
<evidence type="ECO:0000256" key="2">
    <source>
        <dbReference type="SAM" id="SignalP"/>
    </source>
</evidence>
<reference evidence="3" key="1">
    <citation type="submission" date="2020-07" db="EMBL/GenBank/DDBJ databases">
        <title>Vallitalea pronyensis genome.</title>
        <authorList>
            <person name="Postec A."/>
        </authorList>
    </citation>
    <scope>NUCLEOTIDE SEQUENCE</scope>
    <source>
        <strain evidence="3">FatNI3</strain>
    </source>
</reference>
<dbReference type="AlphaFoldDB" id="A0A8J8SJ88"/>
<keyword evidence="2" id="KW-0732">Signal</keyword>
<evidence type="ECO:0000256" key="1">
    <source>
        <dbReference type="SAM" id="MobiDB-lite"/>
    </source>
</evidence>
<dbReference type="InterPro" id="IPR050490">
    <property type="entry name" value="Bact_solute-bd_prot1"/>
</dbReference>
<feature type="chain" id="PRO_5038711098" evidence="2">
    <location>
        <begin position="29"/>
        <end position="457"/>
    </location>
</feature>
<dbReference type="RefSeq" id="WP_212695941.1">
    <property type="nucleotide sequence ID" value="NZ_CP058649.1"/>
</dbReference>
<accession>A0A8J8SJ88</accession>
<name>A0A8J8SJ88_9FIRM</name>
<organism evidence="3 4">
    <name type="scientific">Vallitalea pronyensis</name>
    <dbReference type="NCBI Taxonomy" id="1348613"/>
    <lineage>
        <taxon>Bacteria</taxon>
        <taxon>Bacillati</taxon>
        <taxon>Bacillota</taxon>
        <taxon>Clostridia</taxon>
        <taxon>Lachnospirales</taxon>
        <taxon>Vallitaleaceae</taxon>
        <taxon>Vallitalea</taxon>
    </lineage>
</organism>
<evidence type="ECO:0000313" key="4">
    <source>
        <dbReference type="Proteomes" id="UP000683246"/>
    </source>
</evidence>
<dbReference type="CDD" id="cd13585">
    <property type="entry name" value="PBP2_TMBP_like"/>
    <property type="match status" value="1"/>
</dbReference>
<feature type="signal peptide" evidence="2">
    <location>
        <begin position="1"/>
        <end position="28"/>
    </location>
</feature>
<protein>
    <submittedName>
        <fullName evidence="3">Sugar ABC transporter substrate-binding protein</fullName>
    </submittedName>
</protein>